<evidence type="ECO:0000256" key="11">
    <source>
        <dbReference type="RuleBase" id="RU368118"/>
    </source>
</evidence>
<gene>
    <name evidence="12" type="primary">QCR8</name>
    <name evidence="12" type="ORF">MEQU1_001437</name>
</gene>
<dbReference type="InterPro" id="IPR036642">
    <property type="entry name" value="Cyt_bc1_su8_sf"/>
</dbReference>
<keyword evidence="8" id="KW-1133">Transmembrane helix</keyword>
<dbReference type="SUPFAM" id="SSF81508">
    <property type="entry name" value="Ubiquinone-binding protein QP-C of cytochrome bc1 complex (Ubiquinol-cytochrome c reductase)"/>
    <property type="match status" value="1"/>
</dbReference>
<evidence type="ECO:0000256" key="6">
    <source>
        <dbReference type="ARBA" id="ARBA00022792"/>
    </source>
</evidence>
<dbReference type="Gene3D" id="1.20.5.210">
    <property type="entry name" value="Cytochrome b-c1 complex subunit 8"/>
    <property type="match status" value="1"/>
</dbReference>
<dbReference type="PANTHER" id="PTHR12119">
    <property type="entry name" value="UBIQUINOL-CYTOCHROME C REDUCTASE COMPLEX UBIQUINONE-BINDING PROTEIN QP-C"/>
    <property type="match status" value="1"/>
</dbReference>
<dbReference type="PANTHER" id="PTHR12119:SF2">
    <property type="entry name" value="CYTOCHROME B-C1 COMPLEX SUBUNIT 8"/>
    <property type="match status" value="1"/>
</dbReference>
<dbReference type="GO" id="GO:0006122">
    <property type="term" value="P:mitochondrial electron transport, ubiquinol to cytochrome c"/>
    <property type="evidence" value="ECO:0007669"/>
    <property type="project" value="UniProtKB-UniRule"/>
</dbReference>
<dbReference type="AlphaFoldDB" id="A0AAF0EDV9"/>
<evidence type="ECO:0000256" key="4">
    <source>
        <dbReference type="ARBA" id="ARBA00022660"/>
    </source>
</evidence>
<evidence type="ECO:0000256" key="10">
    <source>
        <dbReference type="ARBA" id="ARBA00023136"/>
    </source>
</evidence>
<sequence length="101" mass="11008">MRPSSVVQSGMPTGPKWIGWWGAFGGPAQKGIKSYAVSSFQQNPFAGVFQGYLFNGFRRAVKHLPYSGIPFALGYLIYTWGNKESAYVNSKAGHLAHGGEH</sequence>
<comment type="subunit">
    <text evidence="11">Component of the ubiquinol-cytochrome c oxidoreductase (cytochrome b-c1 complex, complex III, CIII), a multisubunit enzyme composed of 3 respiratory subunits cytochrome b, cytochrome c1 and Rieske protein, 2 core protein subunits, and additional low-molecular weight protein subunits. The complex exists as an obligatory dimer and forms supercomplexes (SCs) in the inner mitochondrial membrane with cytochrome c oxidase (complex IV, CIV).</text>
</comment>
<protein>
    <recommendedName>
        <fullName evidence="11">Cytochrome b-c1 complex subunit 8</fullName>
    </recommendedName>
    <alternativeName>
        <fullName evidence="11">Complex III subunit 8</fullName>
    </alternativeName>
</protein>
<keyword evidence="7 11" id="KW-0249">Electron transport</keyword>
<evidence type="ECO:0000313" key="12">
    <source>
        <dbReference type="EMBL" id="WFD22760.1"/>
    </source>
</evidence>
<keyword evidence="3 11" id="KW-0813">Transport</keyword>
<dbReference type="GO" id="GO:0045275">
    <property type="term" value="C:respiratory chain complex III"/>
    <property type="evidence" value="ECO:0007669"/>
    <property type="project" value="UniProtKB-UniRule"/>
</dbReference>
<keyword evidence="9 11" id="KW-0496">Mitochondrion</keyword>
<keyword evidence="13" id="KW-1185">Reference proteome</keyword>
<keyword evidence="4 11" id="KW-0679">Respiratory chain</keyword>
<organism evidence="12 13">
    <name type="scientific">Malassezia equina</name>
    <dbReference type="NCBI Taxonomy" id="1381935"/>
    <lineage>
        <taxon>Eukaryota</taxon>
        <taxon>Fungi</taxon>
        <taxon>Dikarya</taxon>
        <taxon>Basidiomycota</taxon>
        <taxon>Ustilaginomycotina</taxon>
        <taxon>Malasseziomycetes</taxon>
        <taxon>Malasseziales</taxon>
        <taxon>Malasseziaceae</taxon>
        <taxon>Malassezia</taxon>
    </lineage>
</organism>
<keyword evidence="6 11" id="KW-0999">Mitochondrion inner membrane</keyword>
<evidence type="ECO:0000256" key="9">
    <source>
        <dbReference type="ARBA" id="ARBA00023128"/>
    </source>
</evidence>
<dbReference type="FunFam" id="1.20.5.210:FF:000001">
    <property type="entry name" value="Cytochrome b-c1 complex subunit 8"/>
    <property type="match status" value="1"/>
</dbReference>
<evidence type="ECO:0000256" key="3">
    <source>
        <dbReference type="ARBA" id="ARBA00022448"/>
    </source>
</evidence>
<dbReference type="InterPro" id="IPR004205">
    <property type="entry name" value="Cyt_bc1_su8"/>
</dbReference>
<evidence type="ECO:0000256" key="7">
    <source>
        <dbReference type="ARBA" id="ARBA00022982"/>
    </source>
</evidence>
<dbReference type="EMBL" id="CP119902">
    <property type="protein sequence ID" value="WFD22760.1"/>
    <property type="molecule type" value="Genomic_DNA"/>
</dbReference>
<accession>A0AAF0EDV9</accession>
<keyword evidence="5" id="KW-0812">Transmembrane</keyword>
<evidence type="ECO:0000256" key="2">
    <source>
        <dbReference type="ARBA" id="ARBA00007668"/>
    </source>
</evidence>
<comment type="function">
    <text evidence="11">Component of the ubiquinol-cytochrome c oxidoreductase, a multisubunit transmembrane complex that is part of the mitochondrial electron transport chain which drives oxidative phosphorylation. The complex plays an important role in the uptake of multiple carbon sources present in different host niches.</text>
</comment>
<keyword evidence="10" id="KW-0472">Membrane</keyword>
<comment type="subcellular location">
    <subcellularLocation>
        <location evidence="1 11">Mitochondrion inner membrane</location>
        <topology evidence="1 11">Single-pass membrane protein</topology>
    </subcellularLocation>
</comment>
<evidence type="ECO:0000313" key="13">
    <source>
        <dbReference type="Proteomes" id="UP001214415"/>
    </source>
</evidence>
<reference evidence="12" key="1">
    <citation type="submission" date="2023-03" db="EMBL/GenBank/DDBJ databases">
        <title>Mating type loci evolution in Malassezia.</title>
        <authorList>
            <person name="Coelho M.A."/>
        </authorList>
    </citation>
    <scope>NUCLEOTIDE SEQUENCE</scope>
    <source>
        <strain evidence="12">CBS 12830</strain>
    </source>
</reference>
<dbReference type="Proteomes" id="UP001214415">
    <property type="component" value="Chromosome 3"/>
</dbReference>
<proteinExistence type="inferred from homology"/>
<dbReference type="GO" id="GO:0005743">
    <property type="term" value="C:mitochondrial inner membrane"/>
    <property type="evidence" value="ECO:0007669"/>
    <property type="project" value="UniProtKB-SubCell"/>
</dbReference>
<evidence type="ECO:0000256" key="5">
    <source>
        <dbReference type="ARBA" id="ARBA00022692"/>
    </source>
</evidence>
<dbReference type="Pfam" id="PF02939">
    <property type="entry name" value="UcrQ"/>
    <property type="match status" value="1"/>
</dbReference>
<evidence type="ECO:0000256" key="8">
    <source>
        <dbReference type="ARBA" id="ARBA00022989"/>
    </source>
</evidence>
<name>A0AAF0EDV9_9BASI</name>
<evidence type="ECO:0000256" key="1">
    <source>
        <dbReference type="ARBA" id="ARBA00004434"/>
    </source>
</evidence>
<comment type="similarity">
    <text evidence="2 11">Belongs to the UQCRQ/QCR8 family.</text>
</comment>